<feature type="domain" description="Putative Na+/H+ antiporter N-terminal" evidence="8">
    <location>
        <begin position="2"/>
        <end position="85"/>
    </location>
</feature>
<keyword evidence="5 6" id="KW-0472">Membrane</keyword>
<keyword evidence="4 6" id="KW-1133">Transmembrane helix</keyword>
<evidence type="ECO:0000256" key="3">
    <source>
        <dbReference type="ARBA" id="ARBA00022692"/>
    </source>
</evidence>
<keyword evidence="2" id="KW-1003">Cell membrane</keyword>
<proteinExistence type="predicted"/>
<dbReference type="EMBL" id="MJEH01000006">
    <property type="protein sequence ID" value="OEH93995.1"/>
    <property type="molecule type" value="Genomic_DNA"/>
</dbReference>
<dbReference type="OrthoDB" id="9772446at2"/>
<dbReference type="PANTHER" id="PTHR37821:SF1">
    <property type="entry name" value="AMINO ACID TRANSPORTER YUIF-RELATED"/>
    <property type="match status" value="1"/>
</dbReference>
<gene>
    <name evidence="9" type="ORF">BFG57_10130</name>
</gene>
<dbReference type="Pfam" id="PF03553">
    <property type="entry name" value="Na_H_antiporter"/>
    <property type="match status" value="1"/>
</dbReference>
<feature type="transmembrane region" description="Helical" evidence="6">
    <location>
        <begin position="101"/>
        <end position="125"/>
    </location>
</feature>
<name>A0A1E5LIU4_9BACI</name>
<sequence>MNAVVVAVVIMLILSLSRVNVVLALVIGAIAGGLTGGLAISETIKVFTEGLGGAEVALSYALLGGFAVAIARTGLPDLLVGFALRLVGRKGESRRASATKLLLILVILIISISSQNLIPVHIAFIPILIPPLLKVFNELGLDRRLIATVITFGLTAPYILLPFGFGNIFHKILLTNMAESGLEIEKSMIPQAMIIPTLGMAVGLLIAVFVSYRKNRSYENIDIVSDEVETDVEVSKVNIIFALIAIASALVFQIITNSMIIGAIAGIVTIYVGFFFNRNVQWKETDDMLTEGMRMMAFIGFVMIAASGFASVLRETGHVALLVDQAVAIIGDNKALAAIIMLVVGLLVTMGIGSSFSTIPIIATIFVPLALQLGFSPLATTALVGAAAALGDAGSPASDSTLGPTSGLNADGQHNHIWDTCVPTFLHYNIPLVIFGWIAAVVL</sequence>
<evidence type="ECO:0000313" key="9">
    <source>
        <dbReference type="EMBL" id="OEH93995.1"/>
    </source>
</evidence>
<dbReference type="InterPro" id="IPR052576">
    <property type="entry name" value="AA_Transporter-Related"/>
</dbReference>
<dbReference type="PANTHER" id="PTHR37821">
    <property type="entry name" value="AMINO ACID TRANSPORTER YUIF-RELATED"/>
    <property type="match status" value="1"/>
</dbReference>
<dbReference type="InterPro" id="IPR018461">
    <property type="entry name" value="Na/H_Antiport_NhaC-like_C"/>
</dbReference>
<evidence type="ECO:0000259" key="7">
    <source>
        <dbReference type="Pfam" id="PF03553"/>
    </source>
</evidence>
<evidence type="ECO:0000256" key="2">
    <source>
        <dbReference type="ARBA" id="ARBA00022475"/>
    </source>
</evidence>
<comment type="subcellular location">
    <subcellularLocation>
        <location evidence="1">Cell membrane</location>
        <topology evidence="1">Multi-pass membrane protein</topology>
    </subcellularLocation>
</comment>
<dbReference type="Pfam" id="PF13726">
    <property type="entry name" value="Na_H_antiport_2"/>
    <property type="match status" value="1"/>
</dbReference>
<feature type="transmembrane region" description="Helical" evidence="6">
    <location>
        <begin position="145"/>
        <end position="169"/>
    </location>
</feature>
<evidence type="ECO:0000256" key="5">
    <source>
        <dbReference type="ARBA" id="ARBA00023136"/>
    </source>
</evidence>
<feature type="transmembrane region" description="Helical" evidence="6">
    <location>
        <begin position="189"/>
        <end position="212"/>
    </location>
</feature>
<evidence type="ECO:0000256" key="4">
    <source>
        <dbReference type="ARBA" id="ARBA00022989"/>
    </source>
</evidence>
<keyword evidence="3 6" id="KW-0812">Transmembrane</keyword>
<feature type="transmembrane region" description="Helical" evidence="6">
    <location>
        <begin position="335"/>
        <end position="363"/>
    </location>
</feature>
<dbReference type="InterPro" id="IPR032813">
    <property type="entry name" value="Na_H_antiport_N"/>
</dbReference>
<reference evidence="9 10" key="1">
    <citation type="submission" date="2016-08" db="EMBL/GenBank/DDBJ databases">
        <title>Genome of Bacillus solimangrovi GH2-4.</title>
        <authorList>
            <person name="Lim S."/>
            <person name="Kim B.-C."/>
        </authorList>
    </citation>
    <scope>NUCLEOTIDE SEQUENCE [LARGE SCALE GENOMIC DNA]</scope>
    <source>
        <strain evidence="9 10">GH2-4</strain>
    </source>
</reference>
<feature type="transmembrane region" description="Helical" evidence="6">
    <location>
        <begin position="259"/>
        <end position="276"/>
    </location>
</feature>
<evidence type="ECO:0000256" key="6">
    <source>
        <dbReference type="SAM" id="Phobius"/>
    </source>
</evidence>
<organism evidence="9 10">
    <name type="scientific">Bacillus solimangrovi</name>
    <dbReference type="NCBI Taxonomy" id="1305675"/>
    <lineage>
        <taxon>Bacteria</taxon>
        <taxon>Bacillati</taxon>
        <taxon>Bacillota</taxon>
        <taxon>Bacilli</taxon>
        <taxon>Bacillales</taxon>
        <taxon>Bacillaceae</taxon>
        <taxon>Bacillus</taxon>
    </lineage>
</organism>
<evidence type="ECO:0000256" key="1">
    <source>
        <dbReference type="ARBA" id="ARBA00004651"/>
    </source>
</evidence>
<feature type="transmembrane region" description="Helical" evidence="6">
    <location>
        <begin position="57"/>
        <end position="80"/>
    </location>
</feature>
<keyword evidence="10" id="KW-1185">Reference proteome</keyword>
<accession>A0A1E5LIU4</accession>
<dbReference type="STRING" id="1305675.BFG57_10130"/>
<dbReference type="AlphaFoldDB" id="A0A1E5LIU4"/>
<feature type="transmembrane region" description="Helical" evidence="6">
    <location>
        <begin position="369"/>
        <end position="390"/>
    </location>
</feature>
<dbReference type="GO" id="GO:0005886">
    <property type="term" value="C:plasma membrane"/>
    <property type="evidence" value="ECO:0007669"/>
    <property type="project" value="UniProtKB-SubCell"/>
</dbReference>
<feature type="domain" description="Na+/H+ antiporter NhaC-like C-terminal" evidence="7">
    <location>
        <begin position="149"/>
        <end position="437"/>
    </location>
</feature>
<dbReference type="RefSeq" id="WP_069715963.1">
    <property type="nucleotide sequence ID" value="NZ_MJEH01000006.1"/>
</dbReference>
<evidence type="ECO:0000259" key="8">
    <source>
        <dbReference type="Pfam" id="PF13726"/>
    </source>
</evidence>
<protein>
    <submittedName>
        <fullName evidence="9">Sodium:proton antiporter</fullName>
    </submittedName>
</protein>
<evidence type="ECO:0000313" key="10">
    <source>
        <dbReference type="Proteomes" id="UP000095209"/>
    </source>
</evidence>
<feature type="transmembrane region" description="Helical" evidence="6">
    <location>
        <begin position="232"/>
        <end position="252"/>
    </location>
</feature>
<comment type="caution">
    <text evidence="9">The sequence shown here is derived from an EMBL/GenBank/DDBJ whole genome shotgun (WGS) entry which is preliminary data.</text>
</comment>
<dbReference type="Proteomes" id="UP000095209">
    <property type="component" value="Unassembled WGS sequence"/>
</dbReference>
<feature type="transmembrane region" description="Helical" evidence="6">
    <location>
        <begin position="296"/>
        <end position="314"/>
    </location>
</feature>